<feature type="compositionally biased region" description="Basic and acidic residues" evidence="1">
    <location>
        <begin position="105"/>
        <end position="122"/>
    </location>
</feature>
<feature type="domain" description="Type II methyltransferase M.TaqI-like" evidence="2">
    <location>
        <begin position="314"/>
        <end position="461"/>
    </location>
</feature>
<dbReference type="PROSITE" id="PS00092">
    <property type="entry name" value="N6_MTASE"/>
    <property type="match status" value="1"/>
</dbReference>
<dbReference type="AlphaFoldDB" id="A0AB35G2I9"/>
<sequence>MMSIEQYKAFIFSASNGQVGNDKVEKALQRKMISSPIITLSSEGLTQVEPSDILKYIASYSAEKGIIEEANEISVDLSIMDNAIIKKAIEAENTIGGKSGLKFRQNKDGSESTSSEDVHSEDGDREEADNNSNNLSELSSTSEKETDNQKLTKKVQNYYLRILFYAFLSEGADINSLSDVIMSCDHNERIANHLGLQKTVLKELSKSLNNPWARSELDNKISNANALLSDDSVEPREKVFRAIRSFKRISESEVFTPRKIVEMMIDKLLEETDLSDFKTCPKRFIDLTSKSGIYLLLLFERLVARGIDENNVKQCLYAVTTSPIAYEFTRKIFELMGFPIENILDIEWASSYDLIKATERTYVLDGLKQYYFEGDEYMKFDVVVGNPPYNESDKDDATGSAKPLYSLFIDLARSLNPNDISLITPSVWFLGGKGLDNFRQSMLSDVHFKGFENYITAKNVFRNVNLRGGVNYFIWSKKYNNVESGITVNEFQNNKLISSDNRPYAIEGLNLFISDNIGFGIVNRLIKQDIIVVNYKDSDKTLAKYVSERNPFGYSTTFKKFENPKKDGSQYKIYRSGGKIGYVTNSTLKKGQKLVDKIKVITPFANNIGTDLPDDNLNTQVIGKNEIVTETYLVIGGILDLTITTAKSVEKYLKTKFVRYLISLAKANQNGTRQTYRFVPVQKFESDDIDWAKSISEIDQQLYKKYDLEPNEINFIETKVKKMD</sequence>
<feature type="region of interest" description="Disordered" evidence="1">
    <location>
        <begin position="100"/>
        <end position="149"/>
    </location>
</feature>
<dbReference type="EMBL" id="JAHBFV010000024">
    <property type="protein sequence ID" value="MBZ6016690.1"/>
    <property type="molecule type" value="Genomic_DNA"/>
</dbReference>
<dbReference type="InterPro" id="IPR011639">
    <property type="entry name" value="MethylTrfase_TaqI-like_dom"/>
</dbReference>
<dbReference type="SUPFAM" id="SSF53335">
    <property type="entry name" value="S-adenosyl-L-methionine-dependent methyltransferases"/>
    <property type="match status" value="1"/>
</dbReference>
<name>A0AB35G2I9_LEUGE</name>
<organism evidence="4 6">
    <name type="scientific">Leuconostoc gelidum subsp. gelidum</name>
    <dbReference type="NCBI Taxonomy" id="1607839"/>
    <lineage>
        <taxon>Bacteria</taxon>
        <taxon>Bacillati</taxon>
        <taxon>Bacillota</taxon>
        <taxon>Bacilli</taxon>
        <taxon>Lactobacillales</taxon>
        <taxon>Lactobacillaceae</taxon>
        <taxon>Leuconostoc</taxon>
        <taxon>Leuconostoc gelidum group</taxon>
    </lineage>
</organism>
<evidence type="ECO:0000256" key="1">
    <source>
        <dbReference type="SAM" id="MobiDB-lite"/>
    </source>
</evidence>
<keyword evidence="4" id="KW-0489">Methyltransferase</keyword>
<evidence type="ECO:0000259" key="2">
    <source>
        <dbReference type="Pfam" id="PF07669"/>
    </source>
</evidence>
<evidence type="ECO:0000313" key="5">
    <source>
        <dbReference type="Proteomes" id="UP000705994"/>
    </source>
</evidence>
<dbReference type="InterPro" id="IPR029063">
    <property type="entry name" value="SAM-dependent_MTases_sf"/>
</dbReference>
<keyword evidence="4" id="KW-0808">Transferase</keyword>
<feature type="compositionally biased region" description="Low complexity" evidence="1">
    <location>
        <begin position="130"/>
        <end position="141"/>
    </location>
</feature>
<dbReference type="Proteomes" id="UP000705994">
    <property type="component" value="Unassembled WGS sequence"/>
</dbReference>
<protein>
    <submittedName>
        <fullName evidence="4">Eco57I restriction-modification methylase domain-containing protein</fullName>
    </submittedName>
</protein>
<dbReference type="Pfam" id="PF07669">
    <property type="entry name" value="Eco57I"/>
    <property type="match status" value="1"/>
</dbReference>
<proteinExistence type="predicted"/>
<dbReference type="InterPro" id="IPR002052">
    <property type="entry name" value="DNA_methylase_N6_adenine_CS"/>
</dbReference>
<dbReference type="EMBL" id="JAHBFX010000001">
    <property type="protein sequence ID" value="MBZ5999346.1"/>
    <property type="molecule type" value="Genomic_DNA"/>
</dbReference>
<dbReference type="RefSeq" id="WP_224145534.1">
    <property type="nucleotide sequence ID" value="NZ_JAHBFO010000026.1"/>
</dbReference>
<dbReference type="GO" id="GO:0006304">
    <property type="term" value="P:DNA modification"/>
    <property type="evidence" value="ECO:0007669"/>
    <property type="project" value="InterPro"/>
</dbReference>
<comment type="caution">
    <text evidence="4">The sequence shown here is derived from an EMBL/GenBank/DDBJ whole genome shotgun (WGS) entry which is preliminary data.</text>
</comment>
<accession>A0AB35G2I9</accession>
<dbReference type="Proteomes" id="UP000727071">
    <property type="component" value="Unassembled WGS sequence"/>
</dbReference>
<reference evidence="4 5" key="1">
    <citation type="submission" date="2021-05" db="EMBL/GenBank/DDBJ databases">
        <title>Pangenome of Leuconostoc gelidum warrants species status for Leuconostoc gelidum subsp. gasicomitatum.</title>
        <authorList>
            <person name="Johansson P."/>
            <person name="Sade E."/>
            <person name="Hultman J."/>
            <person name="Auvinen P."/>
            <person name="Bjorkroth J."/>
        </authorList>
    </citation>
    <scope>NUCLEOTIDE SEQUENCE</scope>
    <source>
        <strain evidence="3 5">AMKR21</strain>
        <strain evidence="4">C220d</strain>
    </source>
</reference>
<dbReference type="Gene3D" id="3.40.50.150">
    <property type="entry name" value="Vaccinia Virus protein VP39"/>
    <property type="match status" value="1"/>
</dbReference>
<keyword evidence="5" id="KW-1185">Reference proteome</keyword>
<evidence type="ECO:0000313" key="3">
    <source>
        <dbReference type="EMBL" id="MBZ5999346.1"/>
    </source>
</evidence>
<gene>
    <name evidence="4" type="ORF">KII88_09195</name>
    <name evidence="3" type="ORF">KIJ07_02755</name>
</gene>
<dbReference type="GO" id="GO:0032259">
    <property type="term" value="P:methylation"/>
    <property type="evidence" value="ECO:0007669"/>
    <property type="project" value="UniProtKB-KW"/>
</dbReference>
<dbReference type="GO" id="GO:0003676">
    <property type="term" value="F:nucleic acid binding"/>
    <property type="evidence" value="ECO:0007669"/>
    <property type="project" value="InterPro"/>
</dbReference>
<evidence type="ECO:0000313" key="4">
    <source>
        <dbReference type="EMBL" id="MBZ6016690.1"/>
    </source>
</evidence>
<evidence type="ECO:0000313" key="6">
    <source>
        <dbReference type="Proteomes" id="UP000727071"/>
    </source>
</evidence>
<dbReference type="GO" id="GO:0009007">
    <property type="term" value="F:site-specific DNA-methyltransferase (adenine-specific) activity"/>
    <property type="evidence" value="ECO:0007669"/>
    <property type="project" value="UniProtKB-EC"/>
</dbReference>